<protein>
    <submittedName>
        <fullName evidence="2">Uncharacterized protein</fullName>
    </submittedName>
</protein>
<sequence>MRHPFIEDQWKQLCDRVNQSAEHLAGDQDDVASAWAQQVDQFAQQDPPGSYPDLLRRVAQAADLVSTWRDDQTTVAGTQESATDRPATSDPVESEDWVTEAGMESFPASDPPSWTSAAV</sequence>
<dbReference type="EMBL" id="SJPZ01000002">
    <property type="protein sequence ID" value="TWU61666.1"/>
    <property type="molecule type" value="Genomic_DNA"/>
</dbReference>
<dbReference type="AlphaFoldDB" id="A0A5C6FM81"/>
<dbReference type="OrthoDB" id="276288at2"/>
<dbReference type="Proteomes" id="UP000316476">
    <property type="component" value="Unassembled WGS sequence"/>
</dbReference>
<evidence type="ECO:0000313" key="2">
    <source>
        <dbReference type="EMBL" id="TWU61666.1"/>
    </source>
</evidence>
<reference evidence="2 3" key="1">
    <citation type="submission" date="2019-02" db="EMBL/GenBank/DDBJ databases">
        <title>Deep-cultivation of Planctomycetes and their phenomic and genomic characterization uncovers novel biology.</title>
        <authorList>
            <person name="Wiegand S."/>
            <person name="Jogler M."/>
            <person name="Boedeker C."/>
            <person name="Pinto D."/>
            <person name="Vollmers J."/>
            <person name="Rivas-Marin E."/>
            <person name="Kohn T."/>
            <person name="Peeters S.H."/>
            <person name="Heuer A."/>
            <person name="Rast P."/>
            <person name="Oberbeckmann S."/>
            <person name="Bunk B."/>
            <person name="Jeske O."/>
            <person name="Meyerdierks A."/>
            <person name="Storesund J.E."/>
            <person name="Kallscheuer N."/>
            <person name="Luecker S."/>
            <person name="Lage O.M."/>
            <person name="Pohl T."/>
            <person name="Merkel B.J."/>
            <person name="Hornburger P."/>
            <person name="Mueller R.-W."/>
            <person name="Bruemmer F."/>
            <person name="Labrenz M."/>
            <person name="Spormann A.M."/>
            <person name="Op Den Camp H."/>
            <person name="Overmann J."/>
            <person name="Amann R."/>
            <person name="Jetten M.S.M."/>
            <person name="Mascher T."/>
            <person name="Medema M.H."/>
            <person name="Devos D.P."/>
            <person name="Kaster A.-K."/>
            <person name="Ovreas L."/>
            <person name="Rohde M."/>
            <person name="Galperin M.Y."/>
            <person name="Jogler C."/>
        </authorList>
    </citation>
    <scope>NUCLEOTIDE SEQUENCE [LARGE SCALE GENOMIC DNA]</scope>
    <source>
        <strain evidence="2 3">V7</strain>
    </source>
</reference>
<evidence type="ECO:0000256" key="1">
    <source>
        <dbReference type="SAM" id="MobiDB-lite"/>
    </source>
</evidence>
<proteinExistence type="predicted"/>
<feature type="region of interest" description="Disordered" evidence="1">
    <location>
        <begin position="69"/>
        <end position="119"/>
    </location>
</feature>
<dbReference type="RefSeq" id="WP_146414488.1">
    <property type="nucleotide sequence ID" value="NZ_SJPZ01000002.1"/>
</dbReference>
<evidence type="ECO:0000313" key="3">
    <source>
        <dbReference type="Proteomes" id="UP000316476"/>
    </source>
</evidence>
<organism evidence="2 3">
    <name type="scientific">Crateriforma conspicua</name>
    <dbReference type="NCBI Taxonomy" id="2527996"/>
    <lineage>
        <taxon>Bacteria</taxon>
        <taxon>Pseudomonadati</taxon>
        <taxon>Planctomycetota</taxon>
        <taxon>Planctomycetia</taxon>
        <taxon>Planctomycetales</taxon>
        <taxon>Planctomycetaceae</taxon>
        <taxon>Crateriforma</taxon>
    </lineage>
</organism>
<name>A0A5C6FM81_9PLAN</name>
<comment type="caution">
    <text evidence="2">The sequence shown here is derived from an EMBL/GenBank/DDBJ whole genome shotgun (WGS) entry which is preliminary data.</text>
</comment>
<accession>A0A5C6FM81</accession>
<gene>
    <name evidence="2" type="ORF">V7x_33540</name>
</gene>